<feature type="chain" id="PRO_5025484985" description="Ig-like domain-containing protein" evidence="3">
    <location>
        <begin position="23"/>
        <end position="397"/>
    </location>
</feature>
<dbReference type="SMART" id="SM00409">
    <property type="entry name" value="IG"/>
    <property type="match status" value="1"/>
</dbReference>
<dbReference type="PANTHER" id="PTHR44699">
    <property type="entry name" value="IMMUNOGLOBULIN SUPERFAMILY MEMBER 11"/>
    <property type="match status" value="1"/>
</dbReference>
<dbReference type="InterPro" id="IPR007110">
    <property type="entry name" value="Ig-like_dom"/>
</dbReference>
<feature type="region of interest" description="Disordered" evidence="1">
    <location>
        <begin position="254"/>
        <end position="337"/>
    </location>
</feature>
<evidence type="ECO:0000256" key="3">
    <source>
        <dbReference type="SAM" id="SignalP"/>
    </source>
</evidence>
<keyword evidence="2" id="KW-0472">Membrane</keyword>
<evidence type="ECO:0000256" key="1">
    <source>
        <dbReference type="SAM" id="MobiDB-lite"/>
    </source>
</evidence>
<keyword evidence="3" id="KW-0732">Signal</keyword>
<dbReference type="SUPFAM" id="SSF48726">
    <property type="entry name" value="Immunoglobulin"/>
    <property type="match status" value="2"/>
</dbReference>
<reference evidence="5" key="2">
    <citation type="submission" date="2025-09" db="UniProtKB">
        <authorList>
            <consortium name="Ensembl"/>
        </authorList>
    </citation>
    <scope>IDENTIFICATION</scope>
</reference>
<dbReference type="Proteomes" id="UP000472270">
    <property type="component" value="Unassembled WGS sequence"/>
</dbReference>
<dbReference type="GO" id="GO:0098742">
    <property type="term" value="P:cell-cell adhesion via plasma-membrane adhesion molecules"/>
    <property type="evidence" value="ECO:0007669"/>
    <property type="project" value="TreeGrafter"/>
</dbReference>
<dbReference type="AlphaFoldDB" id="A0A673KHE9"/>
<protein>
    <recommendedName>
        <fullName evidence="4">Ig-like domain-containing protein</fullName>
    </recommendedName>
</protein>
<dbReference type="GO" id="GO:0005911">
    <property type="term" value="C:cell-cell junction"/>
    <property type="evidence" value="ECO:0007669"/>
    <property type="project" value="TreeGrafter"/>
</dbReference>
<evidence type="ECO:0000256" key="2">
    <source>
        <dbReference type="SAM" id="Phobius"/>
    </source>
</evidence>
<feature type="signal peptide" evidence="3">
    <location>
        <begin position="1"/>
        <end position="22"/>
    </location>
</feature>
<dbReference type="PANTHER" id="PTHR44699:SF1">
    <property type="entry name" value="IMMUNOGLOBULIN SUPERFAMILY MEMBER 11"/>
    <property type="match status" value="1"/>
</dbReference>
<feature type="compositionally biased region" description="Polar residues" evidence="1">
    <location>
        <begin position="265"/>
        <end position="294"/>
    </location>
</feature>
<reference evidence="5" key="1">
    <citation type="submission" date="2025-08" db="UniProtKB">
        <authorList>
            <consortium name="Ensembl"/>
        </authorList>
    </citation>
    <scope>IDENTIFICATION</scope>
</reference>
<name>A0A673KHE9_9TELE</name>
<feature type="compositionally biased region" description="Polar residues" evidence="1">
    <location>
        <begin position="302"/>
        <end position="331"/>
    </location>
</feature>
<dbReference type="Pfam" id="PF07686">
    <property type="entry name" value="V-set"/>
    <property type="match status" value="1"/>
</dbReference>
<dbReference type="InterPro" id="IPR013783">
    <property type="entry name" value="Ig-like_fold"/>
</dbReference>
<evidence type="ECO:0000313" key="6">
    <source>
        <dbReference type="Proteomes" id="UP000472270"/>
    </source>
</evidence>
<feature type="transmembrane region" description="Helical" evidence="2">
    <location>
        <begin position="213"/>
        <end position="241"/>
    </location>
</feature>
<organism evidence="5 6">
    <name type="scientific">Sinocyclocheilus rhinocerous</name>
    <dbReference type="NCBI Taxonomy" id="307959"/>
    <lineage>
        <taxon>Eukaryota</taxon>
        <taxon>Metazoa</taxon>
        <taxon>Chordata</taxon>
        <taxon>Craniata</taxon>
        <taxon>Vertebrata</taxon>
        <taxon>Euteleostomi</taxon>
        <taxon>Actinopterygii</taxon>
        <taxon>Neopterygii</taxon>
        <taxon>Teleostei</taxon>
        <taxon>Ostariophysi</taxon>
        <taxon>Cypriniformes</taxon>
        <taxon>Cyprinidae</taxon>
        <taxon>Cyprininae</taxon>
        <taxon>Sinocyclocheilus</taxon>
    </lineage>
</organism>
<keyword evidence="2" id="KW-0812">Transmembrane</keyword>
<accession>A0A673KHE9</accession>
<feature type="domain" description="Ig-like" evidence="4">
    <location>
        <begin position="23"/>
        <end position="124"/>
    </location>
</feature>
<feature type="compositionally biased region" description="Basic and acidic residues" evidence="1">
    <location>
        <begin position="254"/>
        <end position="263"/>
    </location>
</feature>
<sequence>SFSIIELSVFFTLLAVFVCVRALEVTVSQSSVQVARGQAAVLPCTFTTSAALNNLYIIWMVTPLANANQPEQVIIYQGGQVFSLANHMNGRVGFVSTMPSTSASIFINNTQLSDTGTYQCLVNNLPDRGGRNIGVIGLTVLVPPSIPSCRIQGSLDVGSDVMLLCGSDEGIPTPTYAWEKLESVPKLPHNAMQDQMQGTVTLRNISTTQPQSIGLIAGTITTGILALIICSLLVLVTLFYWRNKNKYEEEEIPNEIREDDLPPKRSSSVKAFQADASSSENDTLTSTNTYNSRYWHNPKPNYDTNSYTRYNGDTRQTFSSGNTPYANGSHTQPPPKTLVVTTNSAPSPPVMAHSNGSLSLRPPHTHTHSYAVSQATLERMGAVPVMVPAQSRAGSLV</sequence>
<dbReference type="InterPro" id="IPR013106">
    <property type="entry name" value="Ig_V-set"/>
</dbReference>
<proteinExistence type="predicted"/>
<keyword evidence="2" id="KW-1133">Transmembrane helix</keyword>
<dbReference type="Gene3D" id="2.60.40.10">
    <property type="entry name" value="Immunoglobulins"/>
    <property type="match status" value="2"/>
</dbReference>
<evidence type="ECO:0000259" key="4">
    <source>
        <dbReference type="PROSITE" id="PS50835"/>
    </source>
</evidence>
<gene>
    <name evidence="5" type="primary">igsf11</name>
</gene>
<keyword evidence="6" id="KW-1185">Reference proteome</keyword>
<dbReference type="PROSITE" id="PS50835">
    <property type="entry name" value="IG_LIKE"/>
    <property type="match status" value="1"/>
</dbReference>
<evidence type="ECO:0000313" key="5">
    <source>
        <dbReference type="Ensembl" id="ENSSRHP00000063974.1"/>
    </source>
</evidence>
<dbReference type="InterPro" id="IPR003599">
    <property type="entry name" value="Ig_sub"/>
</dbReference>
<dbReference type="Ensembl" id="ENSSRHT00000065744.1">
    <property type="protein sequence ID" value="ENSSRHP00000063974.1"/>
    <property type="gene ID" value="ENSSRHG00000031868.1"/>
</dbReference>
<dbReference type="InterPro" id="IPR036179">
    <property type="entry name" value="Ig-like_dom_sf"/>
</dbReference>
<dbReference type="InterPro" id="IPR042758">
    <property type="entry name" value="IGSF11"/>
</dbReference>